<evidence type="ECO:0000313" key="2">
    <source>
        <dbReference type="Proteomes" id="UP000271631"/>
    </source>
</evidence>
<dbReference type="EMBL" id="RBUQ01000065">
    <property type="protein sequence ID" value="RMV41209.1"/>
    <property type="molecule type" value="Genomic_DNA"/>
</dbReference>
<organism evidence="1 2">
    <name type="scientific">Pseudomonas syringae pv. maculicola</name>
    <dbReference type="NCBI Taxonomy" id="59511"/>
    <lineage>
        <taxon>Bacteria</taxon>
        <taxon>Pseudomonadati</taxon>
        <taxon>Pseudomonadota</taxon>
        <taxon>Gammaproteobacteria</taxon>
        <taxon>Pseudomonadales</taxon>
        <taxon>Pseudomonadaceae</taxon>
        <taxon>Pseudomonas</taxon>
    </lineage>
</organism>
<protein>
    <submittedName>
        <fullName evidence="1">Signal recognition particle GTPase</fullName>
    </submittedName>
</protein>
<comment type="caution">
    <text evidence="1">The sequence shown here is derived from an EMBL/GenBank/DDBJ whole genome shotgun (WGS) entry which is preliminary data.</text>
</comment>
<dbReference type="Proteomes" id="UP000271631">
    <property type="component" value="Unassembled WGS sequence"/>
</dbReference>
<gene>
    <name evidence="1" type="ORF">ALP13_101011</name>
</gene>
<proteinExistence type="predicted"/>
<dbReference type="InterPro" id="IPR022262">
    <property type="entry name" value="Lipoprot_put"/>
</dbReference>
<name>A0A3M6CBU3_PSEYM</name>
<reference evidence="1 2" key="1">
    <citation type="submission" date="2018-08" db="EMBL/GenBank/DDBJ databases">
        <title>Recombination of ecologically and evolutionarily significant loci maintains genetic cohesion in the Pseudomonas syringae species complex.</title>
        <authorList>
            <person name="Dillon M."/>
            <person name="Thakur S."/>
            <person name="Almeida R.N.D."/>
            <person name="Weir B.S."/>
            <person name="Guttman D.S."/>
        </authorList>
    </citation>
    <scope>NUCLEOTIDE SEQUENCE [LARGE SCALE GENOMIC DNA]</scope>
    <source>
        <strain evidence="1 2">ICMP 11281</strain>
    </source>
</reference>
<sequence length="226" mass="25210">MGRWVAPVCLVTRRWAKFSLKASRTCPAGSTNCMARRLRPSTSYLVRRSHCTSIKSWKLTTNSKAARSNTPQERTMPMPTWIDQLGSARSALMFCLLTAGLLAGCSTNKEQMLPHGQNTMMDVWNQGTTGSAGSASGRQLLDARSELRRPIDVRATQPLQDSAAYTRTAQNEIYSQFKRLPNPDLVMYVFPHLAGSDPAPVPGYTTVFPLYQRVQYAMPGERVEDY</sequence>
<accession>A0A3M6CBU3</accession>
<dbReference type="AlphaFoldDB" id="A0A3M6CBU3"/>
<dbReference type="NCBIfam" id="TIGR03751">
    <property type="entry name" value="conj_TIGR03751"/>
    <property type="match status" value="1"/>
</dbReference>
<evidence type="ECO:0000313" key="1">
    <source>
        <dbReference type="EMBL" id="RMV41209.1"/>
    </source>
</evidence>